<dbReference type="Proteomes" id="UP000267804">
    <property type="component" value="Chromosome"/>
</dbReference>
<reference evidence="2 3" key="1">
    <citation type="submission" date="2017-10" db="EMBL/GenBank/DDBJ databases">
        <title>Integration of genomic and chemical information greatly accelerates assignment of the full stereostructure of myelolactone, a potent inhibitor of myeloma from a marine-derived Micromonospora.</title>
        <authorList>
            <person name="Kim M.C."/>
            <person name="Machado H."/>
            <person name="Jensen P.R."/>
            <person name="Fenical W."/>
        </authorList>
    </citation>
    <scope>NUCLEOTIDE SEQUENCE [LARGE SCALE GENOMIC DNA]</scope>
    <source>
        <strain evidence="2 3">CNY-010</strain>
    </source>
</reference>
<name>A0A386WG80_9ACTN</name>
<evidence type="ECO:0000313" key="3">
    <source>
        <dbReference type="Proteomes" id="UP000267804"/>
    </source>
</evidence>
<accession>A0A386WG80</accession>
<feature type="compositionally biased region" description="Polar residues" evidence="1">
    <location>
        <begin position="1"/>
        <end position="11"/>
    </location>
</feature>
<dbReference type="RefSeq" id="WP_120569477.1">
    <property type="nucleotide sequence ID" value="NZ_CP024087.1"/>
</dbReference>
<gene>
    <name evidence="2" type="ORF">CSH63_06670</name>
</gene>
<feature type="compositionally biased region" description="Basic and acidic residues" evidence="1">
    <location>
        <begin position="42"/>
        <end position="52"/>
    </location>
</feature>
<feature type="region of interest" description="Disordered" evidence="1">
    <location>
        <begin position="1"/>
        <end position="62"/>
    </location>
</feature>
<proteinExistence type="predicted"/>
<dbReference type="EMBL" id="CP024087">
    <property type="protein sequence ID" value="AYF27111.1"/>
    <property type="molecule type" value="Genomic_DNA"/>
</dbReference>
<evidence type="ECO:0000256" key="1">
    <source>
        <dbReference type="SAM" id="MobiDB-lite"/>
    </source>
</evidence>
<dbReference type="AlphaFoldDB" id="A0A386WG80"/>
<protein>
    <submittedName>
        <fullName evidence="2">Ribonuclease</fullName>
    </submittedName>
</protein>
<evidence type="ECO:0000313" key="2">
    <source>
        <dbReference type="EMBL" id="AYF27111.1"/>
    </source>
</evidence>
<organism evidence="2 3">
    <name type="scientific">Micromonospora tulbaghiae</name>
    <dbReference type="NCBI Taxonomy" id="479978"/>
    <lineage>
        <taxon>Bacteria</taxon>
        <taxon>Bacillati</taxon>
        <taxon>Actinomycetota</taxon>
        <taxon>Actinomycetes</taxon>
        <taxon>Micromonosporales</taxon>
        <taxon>Micromonosporaceae</taxon>
        <taxon>Micromonospora</taxon>
    </lineage>
</organism>
<dbReference type="KEGG" id="mtua:CSH63_06670"/>
<sequence>MTDPQQFQRQQEGALERGQVFQDAEGRRTRDPGAGAENAESEADRNAEHLARGEVGPGVPED</sequence>